<gene>
    <name evidence="5" type="ORF">LPLAT_LOCUS897</name>
</gene>
<evidence type="ECO:0000256" key="3">
    <source>
        <dbReference type="ARBA" id="ARBA00023288"/>
    </source>
</evidence>
<dbReference type="InterPro" id="IPR055366">
    <property type="entry name" value="SVIP_metazoa"/>
</dbReference>
<dbReference type="GO" id="GO:1904153">
    <property type="term" value="P:negative regulation of retrograde protein transport, ER to cytosol"/>
    <property type="evidence" value="ECO:0007669"/>
    <property type="project" value="TreeGrafter"/>
</dbReference>
<name>A0AAV2N527_9HYME</name>
<organism evidence="5 6">
    <name type="scientific">Lasius platythorax</name>
    <dbReference type="NCBI Taxonomy" id="488582"/>
    <lineage>
        <taxon>Eukaryota</taxon>
        <taxon>Metazoa</taxon>
        <taxon>Ecdysozoa</taxon>
        <taxon>Arthropoda</taxon>
        <taxon>Hexapoda</taxon>
        <taxon>Insecta</taxon>
        <taxon>Pterygota</taxon>
        <taxon>Neoptera</taxon>
        <taxon>Endopterygota</taxon>
        <taxon>Hymenoptera</taxon>
        <taxon>Apocrita</taxon>
        <taxon>Aculeata</taxon>
        <taxon>Formicoidea</taxon>
        <taxon>Formicidae</taxon>
        <taxon>Formicinae</taxon>
        <taxon>Lasius</taxon>
        <taxon>Lasius</taxon>
    </lineage>
</organism>
<dbReference type="Proteomes" id="UP001497644">
    <property type="component" value="Chromosome 1"/>
</dbReference>
<dbReference type="GO" id="GO:0010508">
    <property type="term" value="P:positive regulation of autophagy"/>
    <property type="evidence" value="ECO:0007669"/>
    <property type="project" value="TreeGrafter"/>
</dbReference>
<dbReference type="GO" id="GO:1904293">
    <property type="term" value="P:negative regulation of ERAD pathway"/>
    <property type="evidence" value="ECO:0007669"/>
    <property type="project" value="TreeGrafter"/>
</dbReference>
<protein>
    <recommendedName>
        <fullName evidence="7">Small VCP/p97-interacting protein</fullName>
    </recommendedName>
</protein>
<evidence type="ECO:0000313" key="6">
    <source>
        <dbReference type="Proteomes" id="UP001497644"/>
    </source>
</evidence>
<dbReference type="InterPro" id="IPR031632">
    <property type="entry name" value="SVIP"/>
</dbReference>
<dbReference type="EMBL" id="OZ034824">
    <property type="protein sequence ID" value="CAL1674148.1"/>
    <property type="molecule type" value="Genomic_DNA"/>
</dbReference>
<dbReference type="GO" id="GO:0005789">
    <property type="term" value="C:endoplasmic reticulum membrane"/>
    <property type="evidence" value="ECO:0007669"/>
    <property type="project" value="TreeGrafter"/>
</dbReference>
<dbReference type="AlphaFoldDB" id="A0AAV2N527"/>
<evidence type="ECO:0000256" key="4">
    <source>
        <dbReference type="SAM" id="MobiDB-lite"/>
    </source>
</evidence>
<dbReference type="PANTHER" id="PTHR35269">
    <property type="entry name" value="SMALL VCP/P97-INTERACTING PROTEIN"/>
    <property type="match status" value="1"/>
</dbReference>
<proteinExistence type="predicted"/>
<keyword evidence="3" id="KW-0449">Lipoprotein</keyword>
<dbReference type="Pfam" id="PF15811">
    <property type="entry name" value="SVIP"/>
    <property type="match status" value="1"/>
</dbReference>
<evidence type="ECO:0000313" key="5">
    <source>
        <dbReference type="EMBL" id="CAL1674148.1"/>
    </source>
</evidence>
<keyword evidence="1" id="KW-0519">Myristate</keyword>
<keyword evidence="6" id="KW-1185">Reference proteome</keyword>
<sequence length="82" mass="9576">MGNCCGFCFKESSSYEDLTPDRETIRRRQAEAAERRIAEQEQRGIKDINSVKRQQQRALELERREQEAAANSTQSTLKWQVN</sequence>
<reference evidence="5 6" key="1">
    <citation type="submission" date="2024-04" db="EMBL/GenBank/DDBJ databases">
        <authorList>
            <consortium name="Molecular Ecology Group"/>
        </authorList>
    </citation>
    <scope>NUCLEOTIDE SEQUENCE [LARGE SCALE GENOMIC DNA]</scope>
</reference>
<feature type="compositionally biased region" description="Polar residues" evidence="4">
    <location>
        <begin position="71"/>
        <end position="82"/>
    </location>
</feature>
<keyword evidence="2" id="KW-0564">Palmitate</keyword>
<feature type="region of interest" description="Disordered" evidence="4">
    <location>
        <begin position="62"/>
        <end position="82"/>
    </location>
</feature>
<evidence type="ECO:0008006" key="7">
    <source>
        <dbReference type="Google" id="ProtNLM"/>
    </source>
</evidence>
<dbReference type="PANTHER" id="PTHR35269:SF1">
    <property type="entry name" value="SMALL VCP_P97-INTERACTING PROTEIN"/>
    <property type="match status" value="1"/>
</dbReference>
<accession>A0AAV2N527</accession>
<evidence type="ECO:0000256" key="1">
    <source>
        <dbReference type="ARBA" id="ARBA00022707"/>
    </source>
</evidence>
<evidence type="ECO:0000256" key="2">
    <source>
        <dbReference type="ARBA" id="ARBA00023139"/>
    </source>
</evidence>
<dbReference type="GO" id="GO:1904240">
    <property type="term" value="P:negative regulation of VCP-NPL4-UFD1 AAA ATPase complex assembly"/>
    <property type="evidence" value="ECO:0007669"/>
    <property type="project" value="TreeGrafter"/>
</dbReference>